<dbReference type="OrthoDB" id="2988996at2"/>
<dbReference type="AlphaFoldDB" id="A0A5J5HNR8"/>
<comment type="caution">
    <text evidence="2">The sequence shown here is derived from an EMBL/GenBank/DDBJ whole genome shotgun (WGS) entry which is preliminary data.</text>
</comment>
<accession>A0A5J5HNR8</accession>
<protein>
    <submittedName>
        <fullName evidence="2">Uncharacterized protein</fullName>
    </submittedName>
</protein>
<proteinExistence type="predicted"/>
<organism evidence="2 3">
    <name type="scientific">Niallia endozanthoxylica</name>
    <dbReference type="NCBI Taxonomy" id="2036016"/>
    <lineage>
        <taxon>Bacteria</taxon>
        <taxon>Bacillati</taxon>
        <taxon>Bacillota</taxon>
        <taxon>Bacilli</taxon>
        <taxon>Bacillales</taxon>
        <taxon>Bacillaceae</taxon>
        <taxon>Niallia</taxon>
    </lineage>
</organism>
<name>A0A5J5HNR8_9BACI</name>
<evidence type="ECO:0000256" key="1">
    <source>
        <dbReference type="SAM" id="Coils"/>
    </source>
</evidence>
<evidence type="ECO:0000313" key="2">
    <source>
        <dbReference type="EMBL" id="KAA9021633.1"/>
    </source>
</evidence>
<dbReference type="RefSeq" id="WP_150441161.1">
    <property type="nucleotide sequence ID" value="NZ_VYKL01000026.1"/>
</dbReference>
<dbReference type="Proteomes" id="UP000326671">
    <property type="component" value="Unassembled WGS sequence"/>
</dbReference>
<sequence>MKKLLTVDEYLDLYLLAGELGDQLWQNEIMEKLNNGEYITEHSLKIRNLWDKYKKVNMEMLDLYRQLQEDTSNEAVKEKIRALKQQRIILNRQIQKEQKKSQLQHLKTK</sequence>
<dbReference type="EMBL" id="VYKL01000026">
    <property type="protein sequence ID" value="KAA9021633.1"/>
    <property type="molecule type" value="Genomic_DNA"/>
</dbReference>
<feature type="coiled-coil region" evidence="1">
    <location>
        <begin position="73"/>
        <end position="100"/>
    </location>
</feature>
<reference evidence="2 3" key="1">
    <citation type="submission" date="2019-09" db="EMBL/GenBank/DDBJ databases">
        <title>Whole genome sequences of isolates from the Mars Exploration Rovers.</title>
        <authorList>
            <person name="Seuylemezian A."/>
            <person name="Vaishampayan P."/>
        </authorList>
    </citation>
    <scope>NUCLEOTIDE SEQUENCE [LARGE SCALE GENOMIC DNA]</scope>
    <source>
        <strain evidence="2 3">MER_TA_151</strain>
    </source>
</reference>
<gene>
    <name evidence="2" type="ORF">F4V44_16730</name>
</gene>
<keyword evidence="3" id="KW-1185">Reference proteome</keyword>
<evidence type="ECO:0000313" key="3">
    <source>
        <dbReference type="Proteomes" id="UP000326671"/>
    </source>
</evidence>
<keyword evidence="1" id="KW-0175">Coiled coil</keyword>